<evidence type="ECO:0000259" key="1">
    <source>
        <dbReference type="Pfam" id="PF00561"/>
    </source>
</evidence>
<dbReference type="InterPro" id="IPR050266">
    <property type="entry name" value="AB_hydrolase_sf"/>
</dbReference>
<dbReference type="PRINTS" id="PR00412">
    <property type="entry name" value="EPOXHYDRLASE"/>
</dbReference>
<gene>
    <name evidence="2" type="ORF">SAMN04488511_105110</name>
</gene>
<organism evidence="2 3">
    <name type="scientific">Pedobacter suwonensis</name>
    <dbReference type="NCBI Taxonomy" id="332999"/>
    <lineage>
        <taxon>Bacteria</taxon>
        <taxon>Pseudomonadati</taxon>
        <taxon>Bacteroidota</taxon>
        <taxon>Sphingobacteriia</taxon>
        <taxon>Sphingobacteriales</taxon>
        <taxon>Sphingobacteriaceae</taxon>
        <taxon>Pedobacter</taxon>
    </lineage>
</organism>
<dbReference type="RefSeq" id="WP_090982027.1">
    <property type="nucleotide sequence ID" value="NZ_FOJM01000005.1"/>
</dbReference>
<reference evidence="3" key="1">
    <citation type="submission" date="2016-10" db="EMBL/GenBank/DDBJ databases">
        <authorList>
            <person name="Varghese N."/>
            <person name="Submissions S."/>
        </authorList>
    </citation>
    <scope>NUCLEOTIDE SEQUENCE [LARGE SCALE GENOMIC DNA]</scope>
    <source>
        <strain evidence="3">DSM 18130</strain>
    </source>
</reference>
<dbReference type="Pfam" id="PF00561">
    <property type="entry name" value="Abhydrolase_1"/>
    <property type="match status" value="1"/>
</dbReference>
<name>A0A1I0T1J7_9SPHI</name>
<proteinExistence type="predicted"/>
<dbReference type="SUPFAM" id="SSF53474">
    <property type="entry name" value="alpha/beta-Hydrolases"/>
    <property type="match status" value="1"/>
</dbReference>
<dbReference type="Proteomes" id="UP000198836">
    <property type="component" value="Unassembled WGS sequence"/>
</dbReference>
<evidence type="ECO:0000313" key="3">
    <source>
        <dbReference type="Proteomes" id="UP000198836"/>
    </source>
</evidence>
<keyword evidence="3" id="KW-1185">Reference proteome</keyword>
<dbReference type="STRING" id="332999.SAMN04488511_105110"/>
<dbReference type="InterPro" id="IPR000073">
    <property type="entry name" value="AB_hydrolase_1"/>
</dbReference>
<dbReference type="AlphaFoldDB" id="A0A1I0T1J7"/>
<dbReference type="PANTHER" id="PTHR43798:SF33">
    <property type="entry name" value="HYDROLASE, PUTATIVE (AFU_ORTHOLOGUE AFUA_2G14860)-RELATED"/>
    <property type="match status" value="1"/>
</dbReference>
<dbReference type="Gene3D" id="3.40.50.1820">
    <property type="entry name" value="alpha/beta hydrolase"/>
    <property type="match status" value="1"/>
</dbReference>
<dbReference type="GO" id="GO:0047372">
    <property type="term" value="F:monoacylglycerol lipase activity"/>
    <property type="evidence" value="ECO:0007669"/>
    <property type="project" value="TreeGrafter"/>
</dbReference>
<dbReference type="OrthoDB" id="9773293at2"/>
<accession>A0A1I0T1J7</accession>
<dbReference type="PRINTS" id="PR00111">
    <property type="entry name" value="ABHYDROLASE"/>
</dbReference>
<dbReference type="GO" id="GO:0016020">
    <property type="term" value="C:membrane"/>
    <property type="evidence" value="ECO:0007669"/>
    <property type="project" value="TreeGrafter"/>
</dbReference>
<evidence type="ECO:0000313" key="2">
    <source>
        <dbReference type="EMBL" id="SFA45611.1"/>
    </source>
</evidence>
<dbReference type="EMBL" id="FOJM01000005">
    <property type="protein sequence ID" value="SFA45611.1"/>
    <property type="molecule type" value="Genomic_DNA"/>
</dbReference>
<dbReference type="InterPro" id="IPR000639">
    <property type="entry name" value="Epox_hydrolase-like"/>
</dbReference>
<dbReference type="InterPro" id="IPR029058">
    <property type="entry name" value="AB_hydrolase_fold"/>
</dbReference>
<protein>
    <submittedName>
        <fullName evidence="2">Pimeloyl-ACP methyl ester carboxylesterase</fullName>
    </submittedName>
</protein>
<dbReference type="PANTHER" id="PTHR43798">
    <property type="entry name" value="MONOACYLGLYCEROL LIPASE"/>
    <property type="match status" value="1"/>
</dbReference>
<sequence length="309" mass="35445">MEQVYSDEQLIKHWPGFTSHVMEVNGTQLHFVDGGGEGQVLICLPGWPQTWYSYRSVALPLADRFRVIVVDIRGMGSSATPASGYDKKTMATDVYELMRLLGIGRAYVMGHDIGGMVACSLAHNYPEVVERLILADGLHPNEGMMQMKLMPPPETFGEKIDHQQPYTWWMSFNQVKELPEKLLEGRYRYLLDWLFDYVMVDSSKMPDFDREVYAYVYNQPARIRASNCWYQAFNQDIADARNYSKLRMPVLGIASNVSYGFYQYTLTTIAENYQLLNLENTGHYMFEENSSGVCEAIMAYLTNSNEDND</sequence>
<dbReference type="GO" id="GO:0046464">
    <property type="term" value="P:acylglycerol catabolic process"/>
    <property type="evidence" value="ECO:0007669"/>
    <property type="project" value="TreeGrafter"/>
</dbReference>
<feature type="domain" description="AB hydrolase-1" evidence="1">
    <location>
        <begin position="40"/>
        <end position="142"/>
    </location>
</feature>